<feature type="transmembrane region" description="Helical" evidence="7">
    <location>
        <begin position="85"/>
        <end position="106"/>
    </location>
</feature>
<evidence type="ECO:0008006" key="10">
    <source>
        <dbReference type="Google" id="ProtNLM"/>
    </source>
</evidence>
<dbReference type="PANTHER" id="PTHR33452:SF1">
    <property type="entry name" value="INNER MEMBRANE PROTEIN YPHA-RELATED"/>
    <property type="match status" value="1"/>
</dbReference>
<feature type="transmembrane region" description="Helical" evidence="7">
    <location>
        <begin position="14"/>
        <end position="32"/>
    </location>
</feature>
<keyword evidence="4 7" id="KW-0812">Transmembrane</keyword>
<organism evidence="8 9">
    <name type="scientific">Prochlorococcus marinus (strain NATL1A)</name>
    <dbReference type="NCBI Taxonomy" id="167555"/>
    <lineage>
        <taxon>Bacteria</taxon>
        <taxon>Bacillati</taxon>
        <taxon>Cyanobacteriota</taxon>
        <taxon>Cyanophyceae</taxon>
        <taxon>Synechococcales</taxon>
        <taxon>Prochlorococcaceae</taxon>
        <taxon>Prochlorococcus</taxon>
    </lineage>
</organism>
<sequence length="185" mass="20611">MLNSIFYKSVFKDFAFLILRVFTGALLIHHGFEKLNDINNFADAFVRPLHLPFPVTLSYIAAGSEIGGSWLLILGLGTRLGASAILGTMSVAIYHAIVTSGFNIYLLELLALYFSSAFSIILLGPGMFSADYLINEIFKSNPDFIFSIFTQQQSNETESFSKSESLKSIKQKRSFDFPFTNFLSS</sequence>
<keyword evidence="6 7" id="KW-0472">Membrane</keyword>
<dbReference type="Pfam" id="PF07681">
    <property type="entry name" value="DoxX"/>
    <property type="match status" value="1"/>
</dbReference>
<feature type="transmembrane region" description="Helical" evidence="7">
    <location>
        <begin position="52"/>
        <end position="73"/>
    </location>
</feature>
<gene>
    <name evidence="8" type="ordered locus">NATL1_07631</name>
</gene>
<evidence type="ECO:0000256" key="3">
    <source>
        <dbReference type="ARBA" id="ARBA00022475"/>
    </source>
</evidence>
<accession>A2C1G1</accession>
<evidence type="ECO:0000313" key="9">
    <source>
        <dbReference type="Proteomes" id="UP000002592"/>
    </source>
</evidence>
<dbReference type="PANTHER" id="PTHR33452">
    <property type="entry name" value="OXIDOREDUCTASE CATD-RELATED"/>
    <property type="match status" value="1"/>
</dbReference>
<evidence type="ECO:0000313" key="8">
    <source>
        <dbReference type="EMBL" id="ABM75321.1"/>
    </source>
</evidence>
<feature type="transmembrane region" description="Helical" evidence="7">
    <location>
        <begin position="112"/>
        <end position="134"/>
    </location>
</feature>
<proteinExistence type="inferred from homology"/>
<keyword evidence="5 7" id="KW-1133">Transmembrane helix</keyword>
<comment type="similarity">
    <text evidence="2">Belongs to the DoxX family.</text>
</comment>
<dbReference type="Proteomes" id="UP000002592">
    <property type="component" value="Chromosome"/>
</dbReference>
<evidence type="ECO:0000256" key="2">
    <source>
        <dbReference type="ARBA" id="ARBA00006679"/>
    </source>
</evidence>
<dbReference type="GO" id="GO:0005886">
    <property type="term" value="C:plasma membrane"/>
    <property type="evidence" value="ECO:0007669"/>
    <property type="project" value="UniProtKB-SubCell"/>
</dbReference>
<dbReference type="KEGG" id="pme:NATL1_07631"/>
<comment type="subcellular location">
    <subcellularLocation>
        <location evidence="1">Cell membrane</location>
        <topology evidence="1">Multi-pass membrane protein</topology>
    </subcellularLocation>
</comment>
<dbReference type="HOGENOM" id="CLU_058421_6_1_3"/>
<dbReference type="EMBL" id="CP000553">
    <property type="protein sequence ID" value="ABM75321.1"/>
    <property type="molecule type" value="Genomic_DNA"/>
</dbReference>
<evidence type="ECO:0000256" key="4">
    <source>
        <dbReference type="ARBA" id="ARBA00022692"/>
    </source>
</evidence>
<dbReference type="InterPro" id="IPR032808">
    <property type="entry name" value="DoxX"/>
</dbReference>
<evidence type="ECO:0000256" key="5">
    <source>
        <dbReference type="ARBA" id="ARBA00022989"/>
    </source>
</evidence>
<dbReference type="InterPro" id="IPR051907">
    <property type="entry name" value="DoxX-like_oxidoreductase"/>
</dbReference>
<evidence type="ECO:0000256" key="6">
    <source>
        <dbReference type="ARBA" id="ARBA00023136"/>
    </source>
</evidence>
<keyword evidence="3" id="KW-1003">Cell membrane</keyword>
<evidence type="ECO:0000256" key="7">
    <source>
        <dbReference type="SAM" id="Phobius"/>
    </source>
</evidence>
<name>A2C1G1_PROM1</name>
<reference evidence="9" key="1">
    <citation type="journal article" date="2007" name="PLoS Genet.">
        <title>Patterns and implications of gene gain and loss in the evolution of Prochlorococcus.</title>
        <authorList>
            <person name="Kettler G.C."/>
            <person name="Martiny A.C."/>
            <person name="Huang K."/>
            <person name="Zucker J."/>
            <person name="Coleman M.L."/>
            <person name="Rodrigue S."/>
            <person name="Chen F."/>
            <person name="Lapidus A."/>
            <person name="Ferriera S."/>
            <person name="Johnson J."/>
            <person name="Steglich C."/>
            <person name="Church G.M."/>
            <person name="Richardson P."/>
            <person name="Chisholm S.W."/>
        </authorList>
    </citation>
    <scope>NUCLEOTIDE SEQUENCE [LARGE SCALE GENOMIC DNA]</scope>
    <source>
        <strain evidence="9">NATL1A</strain>
    </source>
</reference>
<evidence type="ECO:0000256" key="1">
    <source>
        <dbReference type="ARBA" id="ARBA00004651"/>
    </source>
</evidence>
<protein>
    <recommendedName>
        <fullName evidence="10">DoxX family protein</fullName>
    </recommendedName>
</protein>
<dbReference type="eggNOG" id="COG2259">
    <property type="taxonomic scope" value="Bacteria"/>
</dbReference>
<dbReference type="AlphaFoldDB" id="A2C1G1"/>
<dbReference type="RefSeq" id="WP_011823474.1">
    <property type="nucleotide sequence ID" value="NC_008819.1"/>
</dbReference>